<protein>
    <recommendedName>
        <fullName evidence="6">MW1603 protein</fullName>
    </recommendedName>
</protein>
<dbReference type="Proteomes" id="UP000254047">
    <property type="component" value="Unassembled WGS sequence"/>
</dbReference>
<reference evidence="3 5" key="2">
    <citation type="submission" date="2019-04" db="EMBL/GenBank/DDBJ databases">
        <title>Genomic characterization of Staphylococcus petrasii strains.</title>
        <authorList>
            <person name="Vrbovska V."/>
            <person name="Kovarovic V."/>
            <person name="Maslanova I."/>
            <person name="Indrakova A."/>
            <person name="Petras P."/>
            <person name="Sedo O."/>
            <person name="Svec P."/>
            <person name="Fisarova L."/>
            <person name="Sedlacek I."/>
            <person name="Doskar J."/>
            <person name="Pantucek R."/>
        </authorList>
    </citation>
    <scope>NUCLEOTIDE SEQUENCE [LARGE SCALE GENOMIC DNA]</scope>
    <source>
        <strain evidence="3 5">P5404</strain>
    </source>
</reference>
<keyword evidence="1" id="KW-0812">Transmembrane</keyword>
<feature type="transmembrane region" description="Helical" evidence="1">
    <location>
        <begin position="33"/>
        <end position="53"/>
    </location>
</feature>
<evidence type="ECO:0000313" key="2">
    <source>
        <dbReference type="EMBL" id="SUM44028.1"/>
    </source>
</evidence>
<dbReference type="RefSeq" id="WP_103298255.1">
    <property type="nucleotide sequence ID" value="NZ_PPQT01000068.1"/>
</dbReference>
<feature type="transmembrane region" description="Helical" evidence="1">
    <location>
        <begin position="59"/>
        <end position="84"/>
    </location>
</feature>
<organism evidence="2 4">
    <name type="scientific">Staphylococcus petrasii</name>
    <dbReference type="NCBI Taxonomy" id="1276936"/>
    <lineage>
        <taxon>Bacteria</taxon>
        <taxon>Bacillati</taxon>
        <taxon>Bacillota</taxon>
        <taxon>Bacilli</taxon>
        <taxon>Bacillales</taxon>
        <taxon>Staphylococcaceae</taxon>
        <taxon>Staphylococcus</taxon>
    </lineage>
</organism>
<reference evidence="2 4" key="1">
    <citation type="submission" date="2018-06" db="EMBL/GenBank/DDBJ databases">
        <authorList>
            <consortium name="Pathogen Informatics"/>
            <person name="Doyle S."/>
        </authorList>
    </citation>
    <scope>NUCLEOTIDE SEQUENCE [LARGE SCALE GENOMIC DNA]</scope>
    <source>
        <strain evidence="2 4">NCTC13830</strain>
    </source>
</reference>
<proteinExistence type="predicted"/>
<dbReference type="EMBL" id="SRLS01000008">
    <property type="protein sequence ID" value="TGE17499.1"/>
    <property type="molecule type" value="Genomic_DNA"/>
</dbReference>
<dbReference type="Proteomes" id="UP000297598">
    <property type="component" value="Unassembled WGS sequence"/>
</dbReference>
<gene>
    <name evidence="3" type="ORF">BJR09_06790</name>
    <name evidence="2" type="ORF">NCTC13830_01419</name>
</gene>
<evidence type="ECO:0000313" key="3">
    <source>
        <dbReference type="EMBL" id="TGE17499.1"/>
    </source>
</evidence>
<evidence type="ECO:0008006" key="6">
    <source>
        <dbReference type="Google" id="ProtNLM"/>
    </source>
</evidence>
<feature type="transmembrane region" description="Helical" evidence="1">
    <location>
        <begin position="6"/>
        <end position="21"/>
    </location>
</feature>
<dbReference type="EMBL" id="UHDO01000001">
    <property type="protein sequence ID" value="SUM44028.1"/>
    <property type="molecule type" value="Genomic_DNA"/>
</dbReference>
<keyword evidence="1" id="KW-0472">Membrane</keyword>
<evidence type="ECO:0000256" key="1">
    <source>
        <dbReference type="SAM" id="Phobius"/>
    </source>
</evidence>
<evidence type="ECO:0000313" key="5">
    <source>
        <dbReference type="Proteomes" id="UP000297598"/>
    </source>
</evidence>
<dbReference type="AlphaFoldDB" id="A0A380G1A8"/>
<name>A0A380G1A8_9STAP</name>
<keyword evidence="1" id="KW-1133">Transmembrane helix</keyword>
<keyword evidence="5" id="KW-1185">Reference proteome</keyword>
<accession>A0A380G1A8</accession>
<sequence>MTIFLIIGILLPIIYVIRLNVKQQTIKFKEVLITVGLSVIGFVVFSILGVFISHQKVNIFTLLVGAIVTGIIWGLLLAGTYKLYNYLTHTFKK</sequence>
<evidence type="ECO:0000313" key="4">
    <source>
        <dbReference type="Proteomes" id="UP000254047"/>
    </source>
</evidence>
<dbReference type="OrthoDB" id="2414071at2"/>